<reference evidence="7" key="2">
    <citation type="submission" date="2022-06" db="UniProtKB">
        <authorList>
            <consortium name="EnsemblMetazoa"/>
        </authorList>
    </citation>
    <scope>IDENTIFICATION</scope>
    <source>
        <strain evidence="7">DF5081</strain>
    </source>
</reference>
<evidence type="ECO:0000256" key="1">
    <source>
        <dbReference type="ARBA" id="ARBA00004141"/>
    </source>
</evidence>
<evidence type="ECO:0000256" key="3">
    <source>
        <dbReference type="ARBA" id="ARBA00022989"/>
    </source>
</evidence>
<evidence type="ECO:0000313" key="7">
    <source>
        <dbReference type="EnsemblMetazoa" id="CJA06958.1"/>
    </source>
</evidence>
<dbReference type="InterPro" id="IPR039871">
    <property type="entry name" value="FAM8A1"/>
</dbReference>
<sequence>METRKRFREVYGLPDETHDYGSMQNFANAHRDYIAKMHEYQRQQDASVEQRRQLEAWRWANLIQGMITPLLTPPTSAPTPASIAALHRNGQQQQQQGVEIMQFEVASFLRRLLAEFIDFLFFLSFKLFVIGALTESGLLDLKSLGQALEDNQDMMQFIGLAQDLLPVEIICKMLCCFLEGMIMAYGIGPIGKGQTLGKWILGIRVISCREVTHGNTPDHITVEGPNIITWKQSMKRSFLKNVVVNGLFPLSTAAFQVTNGRVFYDFVLKTVVVMDV</sequence>
<reference evidence="8" key="1">
    <citation type="submission" date="2010-08" db="EMBL/GenBank/DDBJ databases">
        <authorList>
            <consortium name="Caenorhabditis japonica Sequencing Consortium"/>
            <person name="Wilson R.K."/>
        </authorList>
    </citation>
    <scope>NUCLEOTIDE SEQUENCE [LARGE SCALE GENOMIC DNA]</scope>
    <source>
        <strain evidence="8">DF5081</strain>
    </source>
</reference>
<keyword evidence="8" id="KW-1185">Reference proteome</keyword>
<evidence type="ECO:0000256" key="5">
    <source>
        <dbReference type="SAM" id="Phobius"/>
    </source>
</evidence>
<accession>A0A8R1DML1</accession>
<comment type="subcellular location">
    <subcellularLocation>
        <location evidence="1">Membrane</location>
        <topology evidence="1">Multi-pass membrane protein</topology>
    </subcellularLocation>
</comment>
<dbReference type="PANTHER" id="PTHR13659:SF5">
    <property type="entry name" value="PROTEIN FAM8A1"/>
    <property type="match status" value="1"/>
</dbReference>
<evidence type="ECO:0000259" key="6">
    <source>
        <dbReference type="Pfam" id="PF06271"/>
    </source>
</evidence>
<feature type="domain" description="RDD" evidence="6">
    <location>
        <begin position="105"/>
        <end position="207"/>
    </location>
</feature>
<name>A0A8R1DML1_CAEJA</name>
<dbReference type="EnsemblMetazoa" id="CJA06958.1">
    <property type="protein sequence ID" value="CJA06958.1"/>
    <property type="gene ID" value="WBGene00126162"/>
</dbReference>
<dbReference type="Proteomes" id="UP000005237">
    <property type="component" value="Unassembled WGS sequence"/>
</dbReference>
<evidence type="ECO:0000313" key="8">
    <source>
        <dbReference type="Proteomes" id="UP000005237"/>
    </source>
</evidence>
<keyword evidence="3 5" id="KW-1133">Transmembrane helix</keyword>
<dbReference type="InterPro" id="IPR010432">
    <property type="entry name" value="RDD"/>
</dbReference>
<proteinExistence type="predicted"/>
<keyword evidence="2 5" id="KW-0812">Transmembrane</keyword>
<dbReference type="GO" id="GO:0016020">
    <property type="term" value="C:membrane"/>
    <property type="evidence" value="ECO:0007669"/>
    <property type="project" value="UniProtKB-SubCell"/>
</dbReference>
<dbReference type="PANTHER" id="PTHR13659">
    <property type="entry name" value="AUTOSOMAL HIGHLY CONSERVED PROTEIN"/>
    <property type="match status" value="1"/>
</dbReference>
<protein>
    <submittedName>
        <fullName evidence="7">RDD domain-containing protein</fullName>
    </submittedName>
</protein>
<keyword evidence="4 5" id="KW-0472">Membrane</keyword>
<feature type="transmembrane region" description="Helical" evidence="5">
    <location>
        <begin position="112"/>
        <end position="133"/>
    </location>
</feature>
<organism evidence="7 8">
    <name type="scientific">Caenorhabditis japonica</name>
    <dbReference type="NCBI Taxonomy" id="281687"/>
    <lineage>
        <taxon>Eukaryota</taxon>
        <taxon>Metazoa</taxon>
        <taxon>Ecdysozoa</taxon>
        <taxon>Nematoda</taxon>
        <taxon>Chromadorea</taxon>
        <taxon>Rhabditida</taxon>
        <taxon>Rhabditina</taxon>
        <taxon>Rhabditomorpha</taxon>
        <taxon>Rhabditoidea</taxon>
        <taxon>Rhabditidae</taxon>
        <taxon>Peloderinae</taxon>
        <taxon>Caenorhabditis</taxon>
    </lineage>
</organism>
<evidence type="ECO:0000256" key="2">
    <source>
        <dbReference type="ARBA" id="ARBA00022692"/>
    </source>
</evidence>
<dbReference type="Pfam" id="PF06271">
    <property type="entry name" value="RDD"/>
    <property type="match status" value="1"/>
</dbReference>
<dbReference type="AlphaFoldDB" id="A0A8R1DML1"/>
<evidence type="ECO:0000256" key="4">
    <source>
        <dbReference type="ARBA" id="ARBA00023136"/>
    </source>
</evidence>